<organism evidence="2 3">
    <name type="scientific">Luteibacter pinisoli</name>
    <dbReference type="NCBI Taxonomy" id="2589080"/>
    <lineage>
        <taxon>Bacteria</taxon>
        <taxon>Pseudomonadati</taxon>
        <taxon>Pseudomonadota</taxon>
        <taxon>Gammaproteobacteria</taxon>
        <taxon>Lysobacterales</taxon>
        <taxon>Rhodanobacteraceae</taxon>
        <taxon>Luteibacter</taxon>
    </lineage>
</organism>
<dbReference type="EMBL" id="CP041046">
    <property type="protein sequence ID" value="QDE38909.1"/>
    <property type="molecule type" value="Genomic_DNA"/>
</dbReference>
<sequence length="200" mass="22258">MNLNRWRRHAATASLFLALPFSATGATMNKPDVKLNPNPRMRYEFTVKVDGAPGPFDRIEGVVDYRVANEACVPLTPVVGATVAPEKRVPITLQPAGNGLYKGEIFADLLQDEDYFGKGVCHWSVVAASANLFVKQVDFSAPLFKDELFKGKPVTRWYSNRSYATTQMERVDTGEENRAQYQDEASATFSVTVHAEEMHP</sequence>
<reference evidence="2 3" key="1">
    <citation type="submission" date="2019-06" db="EMBL/GenBank/DDBJ databases">
        <title>A complete genome sequence for Luteibacter pinisoli MAH-14.</title>
        <authorList>
            <person name="Baltrus D.A."/>
        </authorList>
    </citation>
    <scope>NUCLEOTIDE SEQUENCE [LARGE SCALE GENOMIC DNA]</scope>
    <source>
        <strain evidence="2 3">MAH-14</strain>
    </source>
</reference>
<keyword evidence="3" id="KW-1185">Reference proteome</keyword>
<protein>
    <submittedName>
        <fullName evidence="2">Uncharacterized protein</fullName>
    </submittedName>
</protein>
<proteinExistence type="predicted"/>
<evidence type="ECO:0000313" key="3">
    <source>
        <dbReference type="Proteomes" id="UP000316093"/>
    </source>
</evidence>
<dbReference type="AlphaFoldDB" id="A0A4Y5Z2S6"/>
<accession>A0A4Y5Z2S6</accession>
<dbReference type="OrthoDB" id="6853546at2"/>
<dbReference type="Proteomes" id="UP000316093">
    <property type="component" value="Chromosome"/>
</dbReference>
<evidence type="ECO:0000256" key="1">
    <source>
        <dbReference type="SAM" id="SignalP"/>
    </source>
</evidence>
<gene>
    <name evidence="2" type="ORF">FIV34_06695</name>
</gene>
<feature type="chain" id="PRO_5021284112" evidence="1">
    <location>
        <begin position="26"/>
        <end position="200"/>
    </location>
</feature>
<name>A0A4Y5Z2S6_9GAMM</name>
<evidence type="ECO:0000313" key="2">
    <source>
        <dbReference type="EMBL" id="QDE38909.1"/>
    </source>
</evidence>
<dbReference type="RefSeq" id="WP_139980887.1">
    <property type="nucleotide sequence ID" value="NZ_CP041046.1"/>
</dbReference>
<keyword evidence="1" id="KW-0732">Signal</keyword>
<dbReference type="KEGG" id="lpy:FIV34_06695"/>
<feature type="signal peptide" evidence="1">
    <location>
        <begin position="1"/>
        <end position="25"/>
    </location>
</feature>